<dbReference type="PANTHER" id="PTHR33529">
    <property type="entry name" value="SLR0882 PROTEIN-RELATED"/>
    <property type="match status" value="1"/>
</dbReference>
<evidence type="ECO:0000313" key="8">
    <source>
        <dbReference type="Proteomes" id="UP000018733"/>
    </source>
</evidence>
<dbReference type="PATRIC" id="fig|1424334.3.peg.3451"/>
<evidence type="ECO:0000256" key="5">
    <source>
        <dbReference type="ARBA" id="ARBA00023136"/>
    </source>
</evidence>
<keyword evidence="8" id="KW-1185">Reference proteome</keyword>
<feature type="transmembrane region" description="Helical" evidence="6">
    <location>
        <begin position="292"/>
        <end position="310"/>
    </location>
</feature>
<dbReference type="Pfam" id="PF03739">
    <property type="entry name" value="LptF_LptG"/>
    <property type="match status" value="1"/>
</dbReference>
<reference evidence="7 8" key="1">
    <citation type="journal article" date="2014" name="Genome Announc.">
        <title>Draft Genome Sequence of Advenella kashmirensis Strain W13003, a Polycyclic Aromatic Hydrocarbon-Degrading Bacterium.</title>
        <authorList>
            <person name="Wang X."/>
            <person name="Jin D."/>
            <person name="Zhou L."/>
            <person name="Wu L."/>
            <person name="An W."/>
            <person name="Zhao L."/>
        </authorList>
    </citation>
    <scope>NUCLEOTIDE SEQUENCE [LARGE SCALE GENOMIC DNA]</scope>
    <source>
        <strain evidence="7 8">W13003</strain>
    </source>
</reference>
<feature type="transmembrane region" description="Helical" evidence="6">
    <location>
        <begin position="12"/>
        <end position="33"/>
    </location>
</feature>
<sequence>MQTARKYLGTEIYRATAGVLIALVGLFTFFALIDELDSISDQFPLLSLLYLQVLQLPTRLYDLLPVGLLIGSVLALASLAQRNELVILRVSGVSGISMLILLWTITIPLMLGAFVLSEFVTPRAELMTSEASLKFLGKASGGQMNSGHWFREPDVDGNIRTINIARLLDKGSVEDIRIITYNAQNGRFISLDHAKTGHFGQKNITLNDVVHITSLTDAKAALEDPGKPVSDVARRTILPTLELKTTLTPSRLLAGQMQPDRMSTTSLLDYISYLQENDLQTNRQVVALWRKLSYPFTLLVMITIAAPIGFMQTRKGGVGGKVFLGILLGVAFYMINQLALNVGMLKNLPPWFTALMPNTIAMLIAMLALYLMEARRTPRGRRSSLSGEAAAS</sequence>
<gene>
    <name evidence="7" type="ORF">W822_17165</name>
</gene>
<dbReference type="eggNOG" id="COG0795">
    <property type="taxonomic scope" value="Bacteria"/>
</dbReference>
<evidence type="ECO:0000313" key="7">
    <source>
        <dbReference type="EMBL" id="ETF01021.1"/>
    </source>
</evidence>
<organism evidence="7 8">
    <name type="scientific">Advenella kashmirensis W13003</name>
    <dbReference type="NCBI Taxonomy" id="1424334"/>
    <lineage>
        <taxon>Bacteria</taxon>
        <taxon>Pseudomonadati</taxon>
        <taxon>Pseudomonadota</taxon>
        <taxon>Betaproteobacteria</taxon>
        <taxon>Burkholderiales</taxon>
        <taxon>Alcaligenaceae</taxon>
    </lineage>
</organism>
<name>V8QM50_9BURK</name>
<dbReference type="GO" id="GO:0043190">
    <property type="term" value="C:ATP-binding cassette (ABC) transporter complex"/>
    <property type="evidence" value="ECO:0007669"/>
    <property type="project" value="InterPro"/>
</dbReference>
<evidence type="ECO:0000256" key="1">
    <source>
        <dbReference type="ARBA" id="ARBA00004651"/>
    </source>
</evidence>
<dbReference type="STRING" id="1424334.W822_17165"/>
<feature type="transmembrane region" description="Helical" evidence="6">
    <location>
        <begin position="92"/>
        <end position="116"/>
    </location>
</feature>
<dbReference type="GO" id="GO:0055085">
    <property type="term" value="P:transmembrane transport"/>
    <property type="evidence" value="ECO:0007669"/>
    <property type="project" value="InterPro"/>
</dbReference>
<accession>V8QM50</accession>
<dbReference type="HOGENOM" id="CLU_028799_1_1_4"/>
<dbReference type="EMBL" id="AYXT01000012">
    <property type="protein sequence ID" value="ETF01021.1"/>
    <property type="molecule type" value="Genomic_DNA"/>
</dbReference>
<feature type="transmembrane region" description="Helical" evidence="6">
    <location>
        <begin position="322"/>
        <end position="339"/>
    </location>
</feature>
<dbReference type="OrthoDB" id="9776227at2"/>
<dbReference type="Proteomes" id="UP000018733">
    <property type="component" value="Unassembled WGS sequence"/>
</dbReference>
<evidence type="ECO:0000256" key="4">
    <source>
        <dbReference type="ARBA" id="ARBA00022989"/>
    </source>
</evidence>
<keyword evidence="5 6" id="KW-0472">Membrane</keyword>
<keyword evidence="3 6" id="KW-0812">Transmembrane</keyword>
<dbReference type="InterPro" id="IPR005495">
    <property type="entry name" value="LptG/LptF_permease"/>
</dbReference>
<keyword evidence="2" id="KW-1003">Cell membrane</keyword>
<evidence type="ECO:0000256" key="3">
    <source>
        <dbReference type="ARBA" id="ARBA00022692"/>
    </source>
</evidence>
<evidence type="ECO:0000256" key="6">
    <source>
        <dbReference type="SAM" id="Phobius"/>
    </source>
</evidence>
<feature type="transmembrane region" description="Helical" evidence="6">
    <location>
        <begin position="60"/>
        <end position="80"/>
    </location>
</feature>
<comment type="subcellular location">
    <subcellularLocation>
        <location evidence="1">Cell membrane</location>
        <topology evidence="1">Multi-pass membrane protein</topology>
    </subcellularLocation>
</comment>
<dbReference type="AlphaFoldDB" id="V8QM50"/>
<evidence type="ECO:0000256" key="2">
    <source>
        <dbReference type="ARBA" id="ARBA00022475"/>
    </source>
</evidence>
<dbReference type="NCBIfam" id="TIGR04408">
    <property type="entry name" value="LptG_lptG"/>
    <property type="match status" value="1"/>
</dbReference>
<comment type="caution">
    <text evidence="7">The sequence shown here is derived from an EMBL/GenBank/DDBJ whole genome shotgun (WGS) entry which is preliminary data.</text>
</comment>
<keyword evidence="4 6" id="KW-1133">Transmembrane helix</keyword>
<dbReference type="RefSeq" id="WP_024006373.1">
    <property type="nucleotide sequence ID" value="NZ_KI650981.1"/>
</dbReference>
<feature type="transmembrane region" description="Helical" evidence="6">
    <location>
        <begin position="351"/>
        <end position="372"/>
    </location>
</feature>
<dbReference type="GO" id="GO:0015920">
    <property type="term" value="P:lipopolysaccharide transport"/>
    <property type="evidence" value="ECO:0007669"/>
    <property type="project" value="TreeGrafter"/>
</dbReference>
<dbReference type="InterPro" id="IPR030923">
    <property type="entry name" value="LptG"/>
</dbReference>
<proteinExistence type="predicted"/>
<dbReference type="PANTHER" id="PTHR33529:SF2">
    <property type="entry name" value="LIPOPOLYSACCHARIDE EXPORT SYSTEM PERMEASE PROTEIN LPTG"/>
    <property type="match status" value="1"/>
</dbReference>
<protein>
    <submittedName>
        <fullName evidence="7">Membrane protein</fullName>
    </submittedName>
</protein>